<proteinExistence type="predicted"/>
<evidence type="ECO:0000313" key="7">
    <source>
        <dbReference type="Proteomes" id="UP000245119"/>
    </source>
</evidence>
<keyword evidence="2 5" id="KW-0812">Transmembrane</keyword>
<dbReference type="GO" id="GO:0005886">
    <property type="term" value="C:plasma membrane"/>
    <property type="evidence" value="ECO:0007669"/>
    <property type="project" value="TreeGrafter"/>
</dbReference>
<feature type="transmembrane region" description="Helical" evidence="5">
    <location>
        <begin position="99"/>
        <end position="122"/>
    </location>
</feature>
<dbReference type="Proteomes" id="UP000245119">
    <property type="component" value="Linkage Group LG4"/>
</dbReference>
<dbReference type="InterPro" id="IPR050579">
    <property type="entry name" value="PMP-22/EMP/MP20-like"/>
</dbReference>
<reference evidence="6 7" key="1">
    <citation type="submission" date="2018-04" db="EMBL/GenBank/DDBJ databases">
        <title>The genome of golden apple snail Pomacea canaliculata provides insight into stress tolerance and invasive adaptation.</title>
        <authorList>
            <person name="Liu C."/>
            <person name="Liu B."/>
            <person name="Ren Y."/>
            <person name="Zhang Y."/>
            <person name="Wang H."/>
            <person name="Li S."/>
            <person name="Jiang F."/>
            <person name="Yin L."/>
            <person name="Zhang G."/>
            <person name="Qian W."/>
            <person name="Fan W."/>
        </authorList>
    </citation>
    <scope>NUCLEOTIDE SEQUENCE [LARGE SCALE GENOMIC DNA]</scope>
    <source>
        <strain evidence="6">SZHN2017</strain>
        <tissue evidence="6">Muscle</tissue>
    </source>
</reference>
<dbReference type="OMA" id="KCYMQTE"/>
<dbReference type="Gene3D" id="1.20.140.150">
    <property type="match status" value="1"/>
</dbReference>
<organism evidence="6 7">
    <name type="scientific">Pomacea canaliculata</name>
    <name type="common">Golden apple snail</name>
    <dbReference type="NCBI Taxonomy" id="400727"/>
    <lineage>
        <taxon>Eukaryota</taxon>
        <taxon>Metazoa</taxon>
        <taxon>Spiralia</taxon>
        <taxon>Lophotrochozoa</taxon>
        <taxon>Mollusca</taxon>
        <taxon>Gastropoda</taxon>
        <taxon>Caenogastropoda</taxon>
        <taxon>Architaenioglossa</taxon>
        <taxon>Ampullarioidea</taxon>
        <taxon>Ampullariidae</taxon>
        <taxon>Pomacea</taxon>
    </lineage>
</organism>
<feature type="transmembrane region" description="Helical" evidence="5">
    <location>
        <begin position="134"/>
        <end position="159"/>
    </location>
</feature>
<sequence>MPMYIPRIPVRVAIACSGVALVFQLVAVAGTGWLMWEASGHTEEDGLFRACFDGTCLSTTNNVDWFVACKAFSILALGTIFGNVVVGVLHFLREDTNRLTRLAVALGAAAAFCVAVEVGVYADKTKSLITDSAYSYGYCFYLSIFAGVLSVVSAIFQVVERVTSHY</sequence>
<dbReference type="AlphaFoldDB" id="A0A2T7PF95"/>
<evidence type="ECO:0000256" key="1">
    <source>
        <dbReference type="ARBA" id="ARBA00004141"/>
    </source>
</evidence>
<keyword evidence="7" id="KW-1185">Reference proteome</keyword>
<evidence type="ECO:0000256" key="5">
    <source>
        <dbReference type="SAM" id="Phobius"/>
    </source>
</evidence>
<dbReference type="InterPro" id="IPR004031">
    <property type="entry name" value="PMP22/EMP/MP20/Claudin"/>
</dbReference>
<keyword evidence="3 5" id="KW-1133">Transmembrane helix</keyword>
<name>A0A2T7PF95_POMCA</name>
<evidence type="ECO:0008006" key="8">
    <source>
        <dbReference type="Google" id="ProtNLM"/>
    </source>
</evidence>
<feature type="transmembrane region" description="Helical" evidence="5">
    <location>
        <begin position="71"/>
        <end position="92"/>
    </location>
</feature>
<evidence type="ECO:0000256" key="4">
    <source>
        <dbReference type="ARBA" id="ARBA00023136"/>
    </source>
</evidence>
<gene>
    <name evidence="6" type="ORF">C0Q70_07516</name>
</gene>
<evidence type="ECO:0000256" key="3">
    <source>
        <dbReference type="ARBA" id="ARBA00022989"/>
    </source>
</evidence>
<comment type="caution">
    <text evidence="6">The sequence shown here is derived from an EMBL/GenBank/DDBJ whole genome shotgun (WGS) entry which is preliminary data.</text>
</comment>
<dbReference type="OrthoDB" id="6152455at2759"/>
<dbReference type="PANTHER" id="PTHR10671">
    <property type="entry name" value="EPITHELIAL MEMBRANE PROTEIN-RELATED"/>
    <property type="match status" value="1"/>
</dbReference>
<keyword evidence="4 5" id="KW-0472">Membrane</keyword>
<dbReference type="Pfam" id="PF00822">
    <property type="entry name" value="PMP22_Claudin"/>
    <property type="match status" value="1"/>
</dbReference>
<dbReference type="EMBL" id="PZQS01000004">
    <property type="protein sequence ID" value="PVD32088.1"/>
    <property type="molecule type" value="Genomic_DNA"/>
</dbReference>
<dbReference type="PANTHER" id="PTHR10671:SF108">
    <property type="entry name" value="CLAUDIN FAMILY PROTEIN-RELATED"/>
    <property type="match status" value="1"/>
</dbReference>
<accession>A0A2T7PF95</accession>
<feature type="transmembrane region" description="Helical" evidence="5">
    <location>
        <begin position="12"/>
        <end position="36"/>
    </location>
</feature>
<evidence type="ECO:0000313" key="6">
    <source>
        <dbReference type="EMBL" id="PVD32088.1"/>
    </source>
</evidence>
<evidence type="ECO:0000256" key="2">
    <source>
        <dbReference type="ARBA" id="ARBA00022692"/>
    </source>
</evidence>
<comment type="subcellular location">
    <subcellularLocation>
        <location evidence="1">Membrane</location>
        <topology evidence="1">Multi-pass membrane protein</topology>
    </subcellularLocation>
</comment>
<protein>
    <recommendedName>
        <fullName evidence="8">MARVEL domain-containing protein</fullName>
    </recommendedName>
</protein>